<dbReference type="InterPro" id="IPR001715">
    <property type="entry name" value="CH_dom"/>
</dbReference>
<dbReference type="PANTHER" id="PTHR46756">
    <property type="entry name" value="TRANSGELIN"/>
    <property type="match status" value="1"/>
</dbReference>
<dbReference type="Pfam" id="PF02187">
    <property type="entry name" value="GAS2"/>
    <property type="match status" value="1"/>
</dbReference>
<evidence type="ECO:0000256" key="5">
    <source>
        <dbReference type="SAM" id="MobiDB-lite"/>
    </source>
</evidence>
<dbReference type="GO" id="GO:0008093">
    <property type="term" value="F:cytoskeletal anchor activity"/>
    <property type="evidence" value="ECO:0007669"/>
    <property type="project" value="TreeGrafter"/>
</dbReference>
<dbReference type="GO" id="GO:0005884">
    <property type="term" value="C:actin filament"/>
    <property type="evidence" value="ECO:0007669"/>
    <property type="project" value="TreeGrafter"/>
</dbReference>
<evidence type="ECO:0000259" key="6">
    <source>
        <dbReference type="PROSITE" id="PS50021"/>
    </source>
</evidence>
<dbReference type="SUPFAM" id="SSF47576">
    <property type="entry name" value="Calponin-homology domain, CH-domain"/>
    <property type="match status" value="1"/>
</dbReference>
<keyword evidence="3" id="KW-0206">Cytoskeleton</keyword>
<accession>A0A1B6GUH7</accession>
<dbReference type="Pfam" id="PF00307">
    <property type="entry name" value="CH"/>
    <property type="match status" value="1"/>
</dbReference>
<name>A0A1B6GUH7_9HEMI</name>
<evidence type="ECO:0008006" key="9">
    <source>
        <dbReference type="Google" id="ProtNLM"/>
    </source>
</evidence>
<dbReference type="InterPro" id="IPR036872">
    <property type="entry name" value="CH_dom_sf"/>
</dbReference>
<evidence type="ECO:0000256" key="1">
    <source>
        <dbReference type="ARBA" id="ARBA00004245"/>
    </source>
</evidence>
<evidence type="ECO:0000256" key="3">
    <source>
        <dbReference type="ARBA" id="ARBA00023212"/>
    </source>
</evidence>
<dbReference type="Gene3D" id="3.30.920.20">
    <property type="entry name" value="Gas2-like domain"/>
    <property type="match status" value="1"/>
</dbReference>
<evidence type="ECO:0000256" key="4">
    <source>
        <dbReference type="ARBA" id="ARBA00038441"/>
    </source>
</evidence>
<dbReference type="PROSITE" id="PS50021">
    <property type="entry name" value="CH"/>
    <property type="match status" value="1"/>
</dbReference>
<dbReference type="CDD" id="cd21204">
    <property type="entry name" value="CH_GAS2-like"/>
    <property type="match status" value="1"/>
</dbReference>
<dbReference type="Gene3D" id="1.10.418.10">
    <property type="entry name" value="Calponin-like domain"/>
    <property type="match status" value="1"/>
</dbReference>
<dbReference type="GO" id="GO:0051764">
    <property type="term" value="P:actin crosslink formation"/>
    <property type="evidence" value="ECO:0007669"/>
    <property type="project" value="TreeGrafter"/>
</dbReference>
<comment type="subcellular location">
    <subcellularLocation>
        <location evidence="1">Cytoplasm</location>
        <location evidence="1">Cytoskeleton</location>
    </subcellularLocation>
</comment>
<dbReference type="GO" id="GO:0051015">
    <property type="term" value="F:actin filament binding"/>
    <property type="evidence" value="ECO:0007669"/>
    <property type="project" value="TreeGrafter"/>
</dbReference>
<keyword evidence="2" id="KW-0963">Cytoplasm</keyword>
<feature type="compositionally biased region" description="Pro residues" evidence="5">
    <location>
        <begin position="248"/>
        <end position="259"/>
    </location>
</feature>
<dbReference type="InterPro" id="IPR003108">
    <property type="entry name" value="GAR_dom"/>
</dbReference>
<proteinExistence type="inferred from homology"/>
<protein>
    <recommendedName>
        <fullName evidence="9">GAR domain-containing protein</fullName>
    </recommendedName>
</protein>
<dbReference type="SMART" id="SM00033">
    <property type="entry name" value="CH"/>
    <property type="match status" value="1"/>
</dbReference>
<dbReference type="PROSITE" id="PS51460">
    <property type="entry name" value="GAR"/>
    <property type="match status" value="1"/>
</dbReference>
<feature type="domain" description="GAR" evidence="7">
    <location>
        <begin position="300"/>
        <end position="376"/>
    </location>
</feature>
<dbReference type="AlphaFoldDB" id="A0A1B6GUH7"/>
<dbReference type="PANTHER" id="PTHR46756:SF13">
    <property type="entry name" value="GROWTH ARREST-SPECIFIC PROTEIN 2"/>
    <property type="match status" value="1"/>
</dbReference>
<dbReference type="SUPFAM" id="SSF143575">
    <property type="entry name" value="GAS2 domain-like"/>
    <property type="match status" value="1"/>
</dbReference>
<feature type="region of interest" description="Disordered" evidence="5">
    <location>
        <begin position="384"/>
        <end position="413"/>
    </location>
</feature>
<feature type="region of interest" description="Disordered" evidence="5">
    <location>
        <begin position="192"/>
        <end position="223"/>
    </location>
</feature>
<dbReference type="InterPro" id="IPR036534">
    <property type="entry name" value="GAR_dom_sf"/>
</dbReference>
<feature type="domain" description="Calponin-homology (CH)" evidence="6">
    <location>
        <begin position="48"/>
        <end position="172"/>
    </location>
</feature>
<gene>
    <name evidence="8" type="ORF">g.21522</name>
</gene>
<feature type="compositionally biased region" description="Polar residues" evidence="5">
    <location>
        <begin position="402"/>
        <end position="413"/>
    </location>
</feature>
<evidence type="ECO:0000313" key="8">
    <source>
        <dbReference type="EMBL" id="JAS66076.1"/>
    </source>
</evidence>
<feature type="region of interest" description="Disordered" evidence="5">
    <location>
        <begin position="1"/>
        <end position="23"/>
    </location>
</feature>
<dbReference type="GO" id="GO:0008017">
    <property type="term" value="F:microtubule binding"/>
    <property type="evidence" value="ECO:0007669"/>
    <property type="project" value="InterPro"/>
</dbReference>
<feature type="region of interest" description="Disordered" evidence="5">
    <location>
        <begin position="244"/>
        <end position="301"/>
    </location>
</feature>
<dbReference type="EMBL" id="GECZ01003693">
    <property type="protein sequence ID" value="JAS66076.1"/>
    <property type="molecule type" value="Transcribed_RNA"/>
</dbReference>
<organism evidence="8">
    <name type="scientific">Cuerna arida</name>
    <dbReference type="NCBI Taxonomy" id="1464854"/>
    <lineage>
        <taxon>Eukaryota</taxon>
        <taxon>Metazoa</taxon>
        <taxon>Ecdysozoa</taxon>
        <taxon>Arthropoda</taxon>
        <taxon>Hexapoda</taxon>
        <taxon>Insecta</taxon>
        <taxon>Pterygota</taxon>
        <taxon>Neoptera</taxon>
        <taxon>Paraneoptera</taxon>
        <taxon>Hemiptera</taxon>
        <taxon>Auchenorrhyncha</taxon>
        <taxon>Membracoidea</taxon>
        <taxon>Cicadellidae</taxon>
        <taxon>Cicadellinae</taxon>
        <taxon>Proconiini</taxon>
        <taxon>Cuerna</taxon>
    </lineage>
</organism>
<comment type="similarity">
    <text evidence="4">Belongs to the GAS2 family.</text>
</comment>
<dbReference type="SMART" id="SM00243">
    <property type="entry name" value="GAS2"/>
    <property type="match status" value="1"/>
</dbReference>
<evidence type="ECO:0000259" key="7">
    <source>
        <dbReference type="PROSITE" id="PS51460"/>
    </source>
</evidence>
<sequence>MADTPGCMPRWRSGPTLGDWGHHTPETEEEYVEYYQDRITLSQSRQLLPLTEDLADWLNKTLGLEHLTSSNLLDMLDNGAVLCRLARVIQERALEAVRSGLATGTPPVIKGRCFENAARRSFFSRDNMDKFIQFCRQLGVHQNLLFESDDLVLQNNPRSVILCLMEVARIASRFNMEPPGLVALEKEIAEEESHDSGLSHGSIVSWQFQPTPSPHSKVIRHSSSASALSGWNKTIVDRRSLVLEGEVGPPPPLPPPQPPGGGASDGVPSDTTEDDWSRGSGEDPDLEIEPTNTPTQRGITDLDRKVQHVTRAAQKHCRCSEGKCEKLKVKKVGEGKYNIAGRNVFVRLLKGRHMMVRVGGGWDTLEHFLQRHDPCQVRGGVVSRAASPLPSTPSKFLRHSTPYRSGTPDTVGR</sequence>
<reference evidence="8" key="1">
    <citation type="submission" date="2015-11" db="EMBL/GenBank/DDBJ databases">
        <title>De novo transcriptome assembly of four potential Pierce s Disease insect vectors from Arizona vineyards.</title>
        <authorList>
            <person name="Tassone E.E."/>
        </authorList>
    </citation>
    <scope>NUCLEOTIDE SEQUENCE</scope>
</reference>
<evidence type="ECO:0000256" key="2">
    <source>
        <dbReference type="ARBA" id="ARBA00022490"/>
    </source>
</evidence>